<dbReference type="PANTHER" id="PTHR43353:SF3">
    <property type="entry name" value="ALDEHYDE DEHYDROGENASE-RELATED"/>
    <property type="match status" value="1"/>
</dbReference>
<dbReference type="EMBL" id="MDEH01000003">
    <property type="protein sequence ID" value="PPU73490.1"/>
    <property type="molecule type" value="Genomic_DNA"/>
</dbReference>
<feature type="domain" description="Aldehyde dehydrogenase" evidence="6">
    <location>
        <begin position="27"/>
        <end position="460"/>
    </location>
</feature>
<dbReference type="CDD" id="cd07129">
    <property type="entry name" value="ALDH_KGSADH"/>
    <property type="match status" value="1"/>
</dbReference>
<dbReference type="RefSeq" id="WP_104586740.1">
    <property type="nucleotide sequence ID" value="NZ_JAJGQH010000006.1"/>
</dbReference>
<protein>
    <recommendedName>
        <fullName evidence="5">2,5-dioxovalerate dehydrogenase</fullName>
        <ecNumber evidence="5">1.2.1.26</ecNumber>
    </recommendedName>
</protein>
<dbReference type="InterPro" id="IPR016161">
    <property type="entry name" value="Ald_DH/histidinol_DH"/>
</dbReference>
<evidence type="ECO:0000256" key="4">
    <source>
        <dbReference type="ARBA" id="ARBA00051918"/>
    </source>
</evidence>
<comment type="catalytic activity">
    <reaction evidence="3">
        <text>2,5-dioxopentanoate + NAD(+) + H2O = 2-oxoglutarate + NADH + 2 H(+)</text>
        <dbReference type="Rhea" id="RHEA:47152"/>
        <dbReference type="ChEBI" id="CHEBI:15377"/>
        <dbReference type="ChEBI" id="CHEBI:15378"/>
        <dbReference type="ChEBI" id="CHEBI:16810"/>
        <dbReference type="ChEBI" id="CHEBI:57540"/>
        <dbReference type="ChEBI" id="CHEBI:57945"/>
        <dbReference type="ChEBI" id="CHEBI:58136"/>
    </reaction>
</comment>
<comment type="caution">
    <text evidence="7">The sequence shown here is derived from an EMBL/GenBank/DDBJ whole genome shotgun (WGS) entry which is preliminary data.</text>
</comment>
<dbReference type="InterPro" id="IPR044151">
    <property type="entry name" value="ALDH_KGSADH"/>
</dbReference>
<comment type="similarity">
    <text evidence="1">Belongs to the aldehyde dehydrogenase family.</text>
</comment>
<dbReference type="OrthoDB" id="9770537at2"/>
<evidence type="ECO:0000256" key="3">
    <source>
        <dbReference type="ARBA" id="ARBA00050769"/>
    </source>
</evidence>
<proteinExistence type="inferred from homology"/>
<dbReference type="Proteomes" id="UP000239865">
    <property type="component" value="Unassembled WGS sequence"/>
</dbReference>
<dbReference type="InterPro" id="IPR050740">
    <property type="entry name" value="Aldehyde_DH_Superfamily"/>
</dbReference>
<dbReference type="Gene3D" id="3.40.309.10">
    <property type="entry name" value="Aldehyde Dehydrogenase, Chain A, domain 2"/>
    <property type="match status" value="1"/>
</dbReference>
<dbReference type="AlphaFoldDB" id="A0A2S7DI71"/>
<evidence type="ECO:0000259" key="6">
    <source>
        <dbReference type="Pfam" id="PF00171"/>
    </source>
</evidence>
<evidence type="ECO:0000256" key="1">
    <source>
        <dbReference type="ARBA" id="ARBA00009986"/>
    </source>
</evidence>
<reference evidence="7 8" key="1">
    <citation type="submission" date="2016-08" db="EMBL/GenBank/DDBJ databases">
        <authorList>
            <person name="Seilhamer J.J."/>
        </authorList>
    </citation>
    <scope>NUCLEOTIDE SEQUENCE [LARGE SCALE GENOMIC DNA]</scope>
    <source>
        <strain evidence="7 8">CFBP4644</strain>
    </source>
</reference>
<dbReference type="FunFam" id="3.40.605.10:FF:000037">
    <property type="entry name" value="NADP-dependent fatty aldehyde dehydrogenase"/>
    <property type="match status" value="1"/>
</dbReference>
<dbReference type="InterPro" id="IPR016163">
    <property type="entry name" value="Ald_DH_C"/>
</dbReference>
<organism evidence="7 8">
    <name type="scientific">Xanthomonas melonis</name>
    <dbReference type="NCBI Taxonomy" id="56456"/>
    <lineage>
        <taxon>Bacteria</taxon>
        <taxon>Pseudomonadati</taxon>
        <taxon>Pseudomonadota</taxon>
        <taxon>Gammaproteobacteria</taxon>
        <taxon>Lysobacterales</taxon>
        <taxon>Lysobacteraceae</taxon>
        <taxon>Xanthomonas</taxon>
    </lineage>
</organism>
<dbReference type="PANTHER" id="PTHR43353">
    <property type="entry name" value="SUCCINATE-SEMIALDEHYDE DEHYDROGENASE, MITOCHONDRIAL"/>
    <property type="match status" value="1"/>
</dbReference>
<dbReference type="InterPro" id="IPR015590">
    <property type="entry name" value="Aldehyde_DH_dom"/>
</dbReference>
<dbReference type="Gene3D" id="3.40.605.10">
    <property type="entry name" value="Aldehyde Dehydrogenase, Chain A, domain 1"/>
    <property type="match status" value="1"/>
</dbReference>
<comment type="catalytic activity">
    <reaction evidence="4">
        <text>2,5-dioxopentanoate + NADP(+) + H2O = 2-oxoglutarate + NADPH + 2 H(+)</text>
        <dbReference type="Rhea" id="RHEA:11296"/>
        <dbReference type="ChEBI" id="CHEBI:15377"/>
        <dbReference type="ChEBI" id="CHEBI:15378"/>
        <dbReference type="ChEBI" id="CHEBI:16810"/>
        <dbReference type="ChEBI" id="CHEBI:57783"/>
        <dbReference type="ChEBI" id="CHEBI:58136"/>
        <dbReference type="ChEBI" id="CHEBI:58349"/>
        <dbReference type="EC" id="1.2.1.26"/>
    </reaction>
</comment>
<dbReference type="GO" id="GO:0047533">
    <property type="term" value="F:2,5-dioxovalerate dehydrogenase (NADP+) activity"/>
    <property type="evidence" value="ECO:0007669"/>
    <property type="project" value="UniProtKB-EC"/>
</dbReference>
<sequence>MHAIQGESLIGQRSVPGAGATFQGLDAASGEALQPVFASASAQDLEQACALAHAAFDAYRETALEVRAGFLESIAEQILALGDALIERAMRESGLPRARLEGERGRTVGQLRLFANVVREGSWLQARIDPAMPQRTPLPRADLRQRHIALGPVAVFGASNFPLAFSVAGGDTASALAAGCPVVVKAHGAHPGTSELVGRAIQAAVAQCGLPEGVFSLLFDAGIGIGAQLVADSRIKAVGFTGSRAGGMALVKIAAARREPIPVYAEMSAINPVYLLPQALQARAPALGKAFVGSLTLGAGQFCTNPGLLLAIDSPALDAFVASVTQTLQEVAPAAMLTAGIGQAYAQGVQRLSAHPQVATLARGAAADTGRCPAALFGTDADAFLADEALQAEVFGASSLLVRCKDIAQLRALSERLEGQLTATLHMDEGDTELASALLPVLERKAGRILVNDWPTGVEVCHAMVHGGPFPATSDSRSTSVGTLAIDRFLRPVCYQDLPAALLPAAVAHDNPLGLWRRVDGALGHD</sequence>
<dbReference type="EC" id="1.2.1.26" evidence="5"/>
<accession>A0A2S7DI71</accession>
<evidence type="ECO:0000313" key="8">
    <source>
        <dbReference type="Proteomes" id="UP000239865"/>
    </source>
</evidence>
<evidence type="ECO:0000256" key="5">
    <source>
        <dbReference type="ARBA" id="ARBA00067023"/>
    </source>
</evidence>
<name>A0A2S7DI71_9XANT</name>
<dbReference type="SUPFAM" id="SSF53720">
    <property type="entry name" value="ALDH-like"/>
    <property type="match status" value="1"/>
</dbReference>
<dbReference type="Pfam" id="PF00171">
    <property type="entry name" value="Aldedh"/>
    <property type="match status" value="1"/>
</dbReference>
<evidence type="ECO:0000256" key="2">
    <source>
        <dbReference type="ARBA" id="ARBA00023002"/>
    </source>
</evidence>
<gene>
    <name evidence="7" type="ORF">XmelCFBP4644_08235</name>
</gene>
<keyword evidence="2" id="KW-0560">Oxidoreductase</keyword>
<dbReference type="InterPro" id="IPR016162">
    <property type="entry name" value="Ald_DH_N"/>
</dbReference>
<evidence type="ECO:0000313" key="7">
    <source>
        <dbReference type="EMBL" id="PPU73490.1"/>
    </source>
</evidence>